<reference evidence="2" key="1">
    <citation type="submission" date="2021-02" db="EMBL/GenBank/DDBJ databases">
        <authorList>
            <person name="Dougan E. K."/>
            <person name="Rhodes N."/>
            <person name="Thang M."/>
            <person name="Chan C."/>
        </authorList>
    </citation>
    <scope>NUCLEOTIDE SEQUENCE</scope>
</reference>
<comment type="caution">
    <text evidence="2">The sequence shown here is derived from an EMBL/GenBank/DDBJ whole genome shotgun (WGS) entry which is preliminary data.</text>
</comment>
<keyword evidence="3" id="KW-1185">Reference proteome</keyword>
<protein>
    <recommendedName>
        <fullName evidence="4">ATP-dependent DNA helicase PIF1</fullName>
    </recommendedName>
</protein>
<evidence type="ECO:0000313" key="2">
    <source>
        <dbReference type="EMBL" id="CAE7255187.1"/>
    </source>
</evidence>
<feature type="region of interest" description="Disordered" evidence="1">
    <location>
        <begin position="663"/>
        <end position="689"/>
    </location>
</feature>
<proteinExistence type="predicted"/>
<dbReference type="Proteomes" id="UP000604046">
    <property type="component" value="Unassembled WGS sequence"/>
</dbReference>
<accession>A0A812LY98</accession>
<sequence>MGKWVPRKSTGKHIAKDGKAKGKYPPGVPFYKLPLKAFLRSWPDEDGCVLLTDKQAPTEYFTTSTLTEQLTAETSECIARPGLGVSMASASLESCAAALAVLPSSSEKKFGQTGIPAVKKLLEPLGSALAAVNLSNKACSSASSLKPHAEKVLKKLGKKEALQQRVKDFARLADTASRMYAGAMAGLELCTLASNPKAWAKKIPDESKQDKPIRKFIQKKTLDSCVEAVAATNAARLEAKAPRKKRAFGDSSEEAAGKEESGSESENNSEAKESGSESDHKSGSSSCSHSHGSDEKKKKEKKKKLKKAEAPKKRATSARPAAVELSLEDQEEEEEAETPGLDPHLSWAESEVAKFADELQTMVANQDNKKNRLPLYVLVALLDNVPEAVLTEHGLAKVLQTLKQMTRLPKKDKLINIFETMQDMVAKAKSIHEQARLAADAGLCEEGGPPEAPVVIEALENEPGEVFCGNPDRLAAACAQPRSRGHIKRLLLALTPEYQRLALERVPEDFCGYFEAELAKPWVCVGMNGERCTFALAARGGPAQVRGRSARCLFCRPEDLWPLCAEEAGKREVLGKLRRLSVAARARALEERLPSDAVEYFEAQLQGPAPKRAAGRGGRRPLDRQELPVLWRGALASRQTAAASASAATKKKYREQVLADRARARRRMGQPSKRTPAGGAVENTTGLPPAKRRRLAEDFERWCLFDSWSMCENCGLLAPRDLTESTLNKPQPPTNPSGKCSRCKAARVQPVVTLADVPEVLRELSAEAAQALSPLEIDVGPVVRAEHKSGYRQKTTMIRFRWQTTTVKKRIKHLQDVNMRTKARAAYDFLMASDDTTYATFVAEHAEFLEEHPGADELTRRRRLQFIERVGVECALWPGLFWDVKRTFTHERATDPRRVIRQERAATLELANEEDAEANDATRHSMKRLFAALALGRLLGYAADFELLQFVYDLNLWSSIGSKKNLQLPTPMRLMLKGEAFSPHYWRGVHYALLDMVRQIGYPRIFFTIAPYEWSFPYHEWVRDEMQKMLKERLFLPVAETLHIVHVMVQAVKGLLLGQTGGHGRKAWKSNIFRVLDERGQACRLHFFLRLEYQDGTRKAATQDYHGSGRVHVHVVIFVKPEHVEQLDLAETVSATLPEDADLRGYVEGSQYDQEKKSGWPIHEAPSCFDREAGAWRLQHTEDDHAEGLRPYLVDLMEEWLNDDADAMSIAATVLMRYRPLEPEMVLQLFGAKFRQWHLSTQSGGKRDLVAPYPDQEPKLREVELYEQAEWARGRISLLDYLRKTTAEGKICHWLKKKHVQSGGGATLEDFAANYVMQGEKVVAAETVSKFNDRYFGQWLMLHVPFEKATDFCVPEHVAQRLPEAHKYFAMAILCEHPAAQAMWQDDEKIRAELKMEAHTKDHVDTILAMIRAHRGLLQEYLDGTLDAREDRQTQEKCRSKTKTCKKKAGPVDASKFNRQQLRFKELVDSAVDRALAIEDAEDEGEADRLRQEAKDSKANVCLGPPGTGKTTVVFSCIDRALTKGGKVLMALPTAQLASRMKARYGHKIDIDTCHAAFGLHESAEHGEASLLSVYSLIVVDELSQLDMVNFDRILRLWAAAERTPALALLGDRYQMPGMGEKRPWHSRLWNTMCYRVALHKMYRCKDKVHAKLLATLRTGKPNAKLLRQLRKKMAWRPPGRPTVKGLQKLLKSKPNTTILTCTRRGAAVVNGTALKALFPKYPPSATLPADVDSNPENYAQGKLKPPAELQPSTMPVYKGMRVYLTRNVRKDVDFVNGMEATVLKYDDNTGGLLVRTATGFVVSVWPWTDPERGGLVYYPVRPGYASTILKFQGAELPHVVVYLDAPKVPAAAYTAISRVGYYKDFLLAGILTEDHFTPAK</sequence>
<evidence type="ECO:0000256" key="1">
    <source>
        <dbReference type="SAM" id="MobiDB-lite"/>
    </source>
</evidence>
<organism evidence="2 3">
    <name type="scientific">Symbiodinium natans</name>
    <dbReference type="NCBI Taxonomy" id="878477"/>
    <lineage>
        <taxon>Eukaryota</taxon>
        <taxon>Sar</taxon>
        <taxon>Alveolata</taxon>
        <taxon>Dinophyceae</taxon>
        <taxon>Suessiales</taxon>
        <taxon>Symbiodiniaceae</taxon>
        <taxon>Symbiodinium</taxon>
    </lineage>
</organism>
<feature type="region of interest" description="Disordered" evidence="1">
    <location>
        <begin position="1"/>
        <end position="20"/>
    </location>
</feature>
<gene>
    <name evidence="2" type="ORF">SNAT2548_LOCUS12965</name>
</gene>
<dbReference type="CDD" id="cd18809">
    <property type="entry name" value="SF1_C_RecD"/>
    <property type="match status" value="1"/>
</dbReference>
<dbReference type="Gene3D" id="2.30.30.940">
    <property type="match status" value="1"/>
</dbReference>
<feature type="region of interest" description="Disordered" evidence="1">
    <location>
        <begin position="238"/>
        <end position="345"/>
    </location>
</feature>
<feature type="compositionally biased region" description="Basic and acidic residues" evidence="1">
    <location>
        <begin position="269"/>
        <end position="282"/>
    </location>
</feature>
<dbReference type="InterPro" id="IPR027417">
    <property type="entry name" value="P-loop_NTPase"/>
</dbReference>
<feature type="compositionally biased region" description="Acidic residues" evidence="1">
    <location>
        <begin position="326"/>
        <end position="337"/>
    </location>
</feature>
<dbReference type="Pfam" id="PF13604">
    <property type="entry name" value="AAA_30"/>
    <property type="match status" value="1"/>
</dbReference>
<dbReference type="EMBL" id="CAJNDS010001320">
    <property type="protein sequence ID" value="CAE7255187.1"/>
    <property type="molecule type" value="Genomic_DNA"/>
</dbReference>
<dbReference type="Gene3D" id="3.40.50.300">
    <property type="entry name" value="P-loop containing nucleotide triphosphate hydrolases"/>
    <property type="match status" value="2"/>
</dbReference>
<dbReference type="SUPFAM" id="SSF52540">
    <property type="entry name" value="P-loop containing nucleoside triphosphate hydrolases"/>
    <property type="match status" value="2"/>
</dbReference>
<evidence type="ECO:0008006" key="4">
    <source>
        <dbReference type="Google" id="ProtNLM"/>
    </source>
</evidence>
<name>A0A812LY98_9DINO</name>
<dbReference type="OrthoDB" id="416437at2759"/>
<evidence type="ECO:0000313" key="3">
    <source>
        <dbReference type="Proteomes" id="UP000604046"/>
    </source>
</evidence>
<feature type="compositionally biased region" description="Basic residues" evidence="1">
    <location>
        <begin position="1"/>
        <end position="13"/>
    </location>
</feature>